<name>A0ABZ2L8E4_9BACT</name>
<keyword evidence="1" id="KW-0472">Membrane</keyword>
<accession>A0ABZ2L8E4</accession>
<keyword evidence="1" id="KW-0812">Transmembrane</keyword>
<dbReference type="Gene3D" id="1.25.10.10">
    <property type="entry name" value="Leucine-rich Repeat Variant"/>
    <property type="match status" value="1"/>
</dbReference>
<keyword evidence="3" id="KW-1185">Reference proteome</keyword>
<reference evidence="2" key="1">
    <citation type="submission" date="2021-12" db="EMBL/GenBank/DDBJ databases">
        <title>Discovery of the Pendulisporaceae a myxobacterial family with distinct sporulation behavior and unique specialized metabolism.</title>
        <authorList>
            <person name="Garcia R."/>
            <person name="Popoff A."/>
            <person name="Bader C.D."/>
            <person name="Loehr J."/>
            <person name="Walesch S."/>
            <person name="Walt C."/>
            <person name="Boldt J."/>
            <person name="Bunk B."/>
            <person name="Haeckl F.J.F.P.J."/>
            <person name="Gunesch A.P."/>
            <person name="Birkelbach J."/>
            <person name="Nuebel U."/>
            <person name="Pietschmann T."/>
            <person name="Bach T."/>
            <person name="Mueller R."/>
        </authorList>
    </citation>
    <scope>NUCLEOTIDE SEQUENCE</scope>
    <source>
        <strain evidence="2">MSr11367</strain>
    </source>
</reference>
<evidence type="ECO:0000313" key="3">
    <source>
        <dbReference type="Proteomes" id="UP001374803"/>
    </source>
</evidence>
<dbReference type="InterPro" id="IPR011989">
    <property type="entry name" value="ARM-like"/>
</dbReference>
<dbReference type="Proteomes" id="UP001374803">
    <property type="component" value="Chromosome"/>
</dbReference>
<dbReference type="RefSeq" id="WP_394836868.1">
    <property type="nucleotide sequence ID" value="NZ_CP089929.1"/>
</dbReference>
<feature type="transmembrane region" description="Helical" evidence="1">
    <location>
        <begin position="283"/>
        <end position="304"/>
    </location>
</feature>
<evidence type="ECO:0000313" key="2">
    <source>
        <dbReference type="EMBL" id="WXB07207.1"/>
    </source>
</evidence>
<keyword evidence="1" id="KW-1133">Transmembrane helix</keyword>
<dbReference type="EMBL" id="CP089983">
    <property type="protein sequence ID" value="WXB07207.1"/>
    <property type="molecule type" value="Genomic_DNA"/>
</dbReference>
<protein>
    <submittedName>
        <fullName evidence="2">Uncharacterized protein</fullName>
    </submittedName>
</protein>
<gene>
    <name evidence="2" type="ORF">LVJ94_08160</name>
</gene>
<sequence length="313" mass="34529">MSGDPSAREEAGRRLQEMGEVAVPALIEAKGRSNPLEVRKWAIAVLEAMNKKVPGEAVQTKDGALLAEVLRAYGKARDLDALGAVFAFANSDRTPIREASREAIAQFGDAALPKLRETYTNLKNAPAPETWGAAELERELFRLMDHARLRDLYTLFDEALAKAKSEPEAAVSQLDQVFARAPTFERRGEAVPIYVQYAQALAPSDPARALDYYRKAERLAPGGTERDRISSAITWLEAHRLAGRGLVDRAALMRAIELDPENAYAKADLARLDEESQSRSRRLHWFAASAAAVILLATAALLFLRRKVERHAS</sequence>
<evidence type="ECO:0000256" key="1">
    <source>
        <dbReference type="SAM" id="Phobius"/>
    </source>
</evidence>
<proteinExistence type="predicted"/>
<organism evidence="2 3">
    <name type="scientific">Pendulispora rubella</name>
    <dbReference type="NCBI Taxonomy" id="2741070"/>
    <lineage>
        <taxon>Bacteria</taxon>
        <taxon>Pseudomonadati</taxon>
        <taxon>Myxococcota</taxon>
        <taxon>Myxococcia</taxon>
        <taxon>Myxococcales</taxon>
        <taxon>Sorangiineae</taxon>
        <taxon>Pendulisporaceae</taxon>
        <taxon>Pendulispora</taxon>
    </lineage>
</organism>